<keyword evidence="2" id="KW-1185">Reference proteome</keyword>
<proteinExistence type="predicted"/>
<dbReference type="Proteomes" id="UP001555826">
    <property type="component" value="Unassembled WGS sequence"/>
</dbReference>
<evidence type="ECO:0000313" key="1">
    <source>
        <dbReference type="EMBL" id="MEW9266577.1"/>
    </source>
</evidence>
<sequence>MDDVRQFVVSGLAPVWEPDGPRQMLLAVRNACALAANLRGDGFDVVLADVLDPATVAVHRERLPDVLVVHLVVPFEEARRRAATRPVWLTEEEFAWLHRRDAEDPPAADVRLDVADLDLAAQVAAVEEVWARA</sequence>
<dbReference type="RefSeq" id="WP_367639712.1">
    <property type="nucleotide sequence ID" value="NZ_JBFNQN010000012.1"/>
</dbReference>
<dbReference type="Gene3D" id="3.40.50.300">
    <property type="entry name" value="P-loop containing nucleotide triphosphate hydrolases"/>
    <property type="match status" value="1"/>
</dbReference>
<name>A0ABV3PBJ6_9ACTN</name>
<comment type="caution">
    <text evidence="1">The sequence shown here is derived from an EMBL/GenBank/DDBJ whole genome shotgun (WGS) entry which is preliminary data.</text>
</comment>
<organism evidence="1 2">
    <name type="scientific">Kineococcus endophyticus</name>
    <dbReference type="NCBI Taxonomy" id="1181883"/>
    <lineage>
        <taxon>Bacteria</taxon>
        <taxon>Bacillati</taxon>
        <taxon>Actinomycetota</taxon>
        <taxon>Actinomycetes</taxon>
        <taxon>Kineosporiales</taxon>
        <taxon>Kineosporiaceae</taxon>
        <taxon>Kineococcus</taxon>
    </lineage>
</organism>
<evidence type="ECO:0000313" key="2">
    <source>
        <dbReference type="Proteomes" id="UP001555826"/>
    </source>
</evidence>
<dbReference type="SUPFAM" id="SSF52540">
    <property type="entry name" value="P-loop containing nucleoside triphosphate hydrolases"/>
    <property type="match status" value="1"/>
</dbReference>
<evidence type="ECO:0008006" key="3">
    <source>
        <dbReference type="Google" id="ProtNLM"/>
    </source>
</evidence>
<dbReference type="InterPro" id="IPR027417">
    <property type="entry name" value="P-loop_NTPase"/>
</dbReference>
<protein>
    <recommendedName>
        <fullName evidence="3">Dephospho-CoA kinase</fullName>
    </recommendedName>
</protein>
<gene>
    <name evidence="1" type="ORF">AB1207_17640</name>
</gene>
<dbReference type="EMBL" id="JBFNQN010000012">
    <property type="protein sequence ID" value="MEW9266577.1"/>
    <property type="molecule type" value="Genomic_DNA"/>
</dbReference>
<accession>A0ABV3PBJ6</accession>
<reference evidence="1 2" key="1">
    <citation type="submission" date="2024-07" db="EMBL/GenBank/DDBJ databases">
        <authorList>
            <person name="Thanompreechachai J."/>
            <person name="Duangmal K."/>
        </authorList>
    </citation>
    <scope>NUCLEOTIDE SEQUENCE [LARGE SCALE GENOMIC DNA]</scope>
    <source>
        <strain evidence="1 2">KCTC 19886</strain>
    </source>
</reference>